<dbReference type="RefSeq" id="XP_019092930.1">
    <property type="nucleotide sequence ID" value="XM_019237385.1"/>
</dbReference>
<reference evidence="2" key="1">
    <citation type="journal article" date="2014" name="Nat. Commun.">
        <title>The emerging biofuel crop Camelina sativa retains a highly undifferentiated hexaploid genome structure.</title>
        <authorList>
            <person name="Kagale S."/>
            <person name="Koh C."/>
            <person name="Nixon J."/>
            <person name="Bollina V."/>
            <person name="Clarke W.E."/>
            <person name="Tuteja R."/>
            <person name="Spillane C."/>
            <person name="Robinson S.J."/>
            <person name="Links M.G."/>
            <person name="Clarke C."/>
            <person name="Higgins E.E."/>
            <person name="Huebert T."/>
            <person name="Sharpe A.G."/>
            <person name="Parkin I.A."/>
        </authorList>
    </citation>
    <scope>NUCLEOTIDE SEQUENCE [LARGE SCALE GENOMIC DNA]</scope>
    <source>
        <strain evidence="2">cv. DH55</strain>
    </source>
</reference>
<gene>
    <name evidence="3" type="primary">LOC109129333</name>
</gene>
<sequence>MKPPPGYLAANDTRVCRLRKSLYGLKQAPRCWFAKLTTALKEYGFVQSLSDYSLFVFDKGGIRINLLIYVDDMIVTSNSVEALTIFKAYLASCIKMKDLGALKYFLGIEVSRSSQGFYLSQHKYALEIIADAGLLGCKPDSFPLEQNHNLALSTSPLLSQPEPYRRLIGRLIYLGATRPDLAYSVQFLAQFMKTPREDHWEAAIRVVRYLKGNPGQGILLNAKSNFQLTGWCDSDHSGCRLTRRSVSGYFIQLGTSPVSWKTKKQKTVSMSSTEAQYRAMAYITKELIWLKIVLHDLGVSHTQSMRLYCDSKSAIHIATNPVFHERTKHIENDCHFVRDEIQSRNLHLVHVQSNAQLADIFTKPLGRSSFQTFCDNLGILDLHT</sequence>
<dbReference type="InterPro" id="IPR043502">
    <property type="entry name" value="DNA/RNA_pol_sf"/>
</dbReference>
<reference evidence="3" key="2">
    <citation type="submission" date="2025-08" db="UniProtKB">
        <authorList>
            <consortium name="RefSeq"/>
        </authorList>
    </citation>
    <scope>IDENTIFICATION</scope>
    <source>
        <tissue evidence="3">Leaf</tissue>
    </source>
</reference>
<dbReference type="InterPro" id="IPR013103">
    <property type="entry name" value="RVT_2"/>
</dbReference>
<evidence type="ECO:0000313" key="3">
    <source>
        <dbReference type="RefSeq" id="XP_019092930.1"/>
    </source>
</evidence>
<organism evidence="2 3">
    <name type="scientific">Camelina sativa</name>
    <name type="common">False flax</name>
    <name type="synonym">Myagrum sativum</name>
    <dbReference type="NCBI Taxonomy" id="90675"/>
    <lineage>
        <taxon>Eukaryota</taxon>
        <taxon>Viridiplantae</taxon>
        <taxon>Streptophyta</taxon>
        <taxon>Embryophyta</taxon>
        <taxon>Tracheophyta</taxon>
        <taxon>Spermatophyta</taxon>
        <taxon>Magnoliopsida</taxon>
        <taxon>eudicotyledons</taxon>
        <taxon>Gunneridae</taxon>
        <taxon>Pentapetalae</taxon>
        <taxon>rosids</taxon>
        <taxon>malvids</taxon>
        <taxon>Brassicales</taxon>
        <taxon>Brassicaceae</taxon>
        <taxon>Camelineae</taxon>
        <taxon>Camelina</taxon>
    </lineage>
</organism>
<protein>
    <submittedName>
        <fullName evidence="3">Uncharacterized protein LOC109129333</fullName>
    </submittedName>
</protein>
<evidence type="ECO:0000259" key="1">
    <source>
        <dbReference type="Pfam" id="PF07727"/>
    </source>
</evidence>
<dbReference type="Proteomes" id="UP000694864">
    <property type="component" value="Chromosome 15"/>
</dbReference>
<feature type="domain" description="Reverse transcriptase Ty1/copia-type" evidence="1">
    <location>
        <begin position="1"/>
        <end position="145"/>
    </location>
</feature>
<dbReference type="PANTHER" id="PTHR11439">
    <property type="entry name" value="GAG-POL-RELATED RETROTRANSPOSON"/>
    <property type="match status" value="1"/>
</dbReference>
<dbReference type="Pfam" id="PF07727">
    <property type="entry name" value="RVT_2"/>
    <property type="match status" value="1"/>
</dbReference>
<proteinExistence type="predicted"/>
<dbReference type="GeneID" id="109129333"/>
<name>A0ABM1R1P2_CAMSA</name>
<dbReference type="CDD" id="cd09272">
    <property type="entry name" value="RNase_HI_RT_Ty1"/>
    <property type="match status" value="1"/>
</dbReference>
<evidence type="ECO:0000313" key="2">
    <source>
        <dbReference type="Proteomes" id="UP000694864"/>
    </source>
</evidence>
<keyword evidence="2" id="KW-1185">Reference proteome</keyword>
<dbReference type="SUPFAM" id="SSF56672">
    <property type="entry name" value="DNA/RNA polymerases"/>
    <property type="match status" value="1"/>
</dbReference>
<accession>A0ABM1R1P2</accession>
<dbReference type="PANTHER" id="PTHR11439:SF462">
    <property type="match status" value="1"/>
</dbReference>